<dbReference type="CDD" id="cd01949">
    <property type="entry name" value="GGDEF"/>
    <property type="match status" value="1"/>
</dbReference>
<name>A0A5B2ZGQ3_9GAMM</name>
<dbReference type="CDD" id="cd06225">
    <property type="entry name" value="HAMP"/>
    <property type="match status" value="1"/>
</dbReference>
<dbReference type="InterPro" id="IPR029787">
    <property type="entry name" value="Nucleotide_cyclase"/>
</dbReference>
<dbReference type="InterPro" id="IPR035919">
    <property type="entry name" value="EAL_sf"/>
</dbReference>
<dbReference type="CDD" id="cd01948">
    <property type="entry name" value="EAL"/>
    <property type="match status" value="1"/>
</dbReference>
<keyword evidence="1" id="KW-1133">Transmembrane helix</keyword>
<evidence type="ECO:0000259" key="3">
    <source>
        <dbReference type="PROSITE" id="PS50885"/>
    </source>
</evidence>
<evidence type="ECO:0000259" key="2">
    <source>
        <dbReference type="PROSITE" id="PS50883"/>
    </source>
</evidence>
<dbReference type="Gene3D" id="3.30.70.270">
    <property type="match status" value="1"/>
</dbReference>
<dbReference type="InterPro" id="IPR029150">
    <property type="entry name" value="dCache_3"/>
</dbReference>
<dbReference type="PROSITE" id="PS50887">
    <property type="entry name" value="GGDEF"/>
    <property type="match status" value="1"/>
</dbReference>
<dbReference type="PANTHER" id="PTHR33121">
    <property type="entry name" value="CYCLIC DI-GMP PHOSPHODIESTERASE PDEF"/>
    <property type="match status" value="1"/>
</dbReference>
<protein>
    <submittedName>
        <fullName evidence="5">EAL domain-containing protein</fullName>
    </submittedName>
</protein>
<dbReference type="InterPro" id="IPR000160">
    <property type="entry name" value="GGDEF_dom"/>
</dbReference>
<dbReference type="SUPFAM" id="SSF55073">
    <property type="entry name" value="Nucleotide cyclase"/>
    <property type="match status" value="1"/>
</dbReference>
<dbReference type="PROSITE" id="PS50883">
    <property type="entry name" value="EAL"/>
    <property type="match status" value="1"/>
</dbReference>
<dbReference type="Gene3D" id="6.10.340.10">
    <property type="match status" value="1"/>
</dbReference>
<evidence type="ECO:0000256" key="1">
    <source>
        <dbReference type="SAM" id="Phobius"/>
    </source>
</evidence>
<gene>
    <name evidence="5" type="ORF">F0415_01495</name>
</gene>
<feature type="domain" description="HAMP" evidence="3">
    <location>
        <begin position="296"/>
        <end position="348"/>
    </location>
</feature>
<dbReference type="InterPro" id="IPR001633">
    <property type="entry name" value="EAL_dom"/>
</dbReference>
<comment type="caution">
    <text evidence="5">The sequence shown here is derived from an EMBL/GenBank/DDBJ whole genome shotgun (WGS) entry which is preliminary data.</text>
</comment>
<dbReference type="PANTHER" id="PTHR33121:SF71">
    <property type="entry name" value="OXYGEN SENSOR PROTEIN DOSP"/>
    <property type="match status" value="1"/>
</dbReference>
<dbReference type="NCBIfam" id="TIGR00254">
    <property type="entry name" value="GGDEF"/>
    <property type="match status" value="1"/>
</dbReference>
<evidence type="ECO:0000259" key="4">
    <source>
        <dbReference type="PROSITE" id="PS50887"/>
    </source>
</evidence>
<dbReference type="AlphaFoldDB" id="A0A5B2ZGQ3"/>
<proteinExistence type="predicted"/>
<sequence length="778" mass="84191">MIRSSLRFRLIVLLVLVVVAAQVATLAMVRIATERSVAAQLQAELQVGERVWRRFHAAREDQLLSSAMVLADDFGFRAAVASNDAATQISALRNHAGRLGADAAMLFRPDGAWQAGFAPESESAQAEALAPLLNRAEELGYASGVLILGGHAHLTVVLPVMAPEQIAWVAIAVSFGDAYAGEFRALTGLDASFARVEGGKLRLYGSSLAGAARADLGSLLAPAVVADGGVRRLEVGREETFLLAEPMAESGSDMLVVLQGSLERAMAPFDALERRILLLSALATGLAIAVAVLLGRGIVRPVAKLAEAAQRIAAGDYTQPVVVEGRDELAGLGHALEQMQAGIAAREARIVYQANHDGLTGLPNRACARAELDALVRTQGGQAAVLMLDLDRFKEINDTLGHGFGDKVLHEVGRRLSDAVRGDDLVARLGGDEFMVLLRDADPDQARRRARQLLEELRRPLELPDARMSLDASLGVAVYPLHGRDAQTLLRRADIALYDAKEAKAGVALYTEGRDELHLRQLTLMGDLRGAIAEGQLSIRYQPKIDLGRNRVGHVEALLRWQHPRLGAVPPDEFIPLAERSGVIRDLTRYVLDGAVAQNARWSADGLEIGLAVNLSAMDLMDDGLPDMVVGCLRRHRVPATRLILEITESALMRDVDYAVRMLHRLRAIGVRLSIDDFGTGYSSLAQLKRMPVDELKIDKSFVVQLREDSDDAVIVRSTIDLGHNMGLSVIAEGVEHPSGLALLRRYRCDMAQGYLFSPPLDGGALLEWCRKFEGVEA</sequence>
<dbReference type="EMBL" id="VUOD01000001">
    <property type="protein sequence ID" value="KAA2286202.1"/>
    <property type="molecule type" value="Genomic_DNA"/>
</dbReference>
<dbReference type="SMART" id="SM00267">
    <property type="entry name" value="GGDEF"/>
    <property type="match status" value="1"/>
</dbReference>
<dbReference type="SMART" id="SM00304">
    <property type="entry name" value="HAMP"/>
    <property type="match status" value="1"/>
</dbReference>
<keyword evidence="6" id="KW-1185">Reference proteome</keyword>
<evidence type="ECO:0000313" key="5">
    <source>
        <dbReference type="EMBL" id="KAA2286202.1"/>
    </source>
</evidence>
<feature type="domain" description="EAL" evidence="2">
    <location>
        <begin position="521"/>
        <end position="774"/>
    </location>
</feature>
<feature type="domain" description="GGDEF" evidence="4">
    <location>
        <begin position="381"/>
        <end position="512"/>
    </location>
</feature>
<keyword evidence="1" id="KW-0812">Transmembrane</keyword>
<dbReference type="Pfam" id="PF00672">
    <property type="entry name" value="HAMP"/>
    <property type="match status" value="1"/>
</dbReference>
<reference evidence="5 6" key="2">
    <citation type="submission" date="2019-09" db="EMBL/GenBank/DDBJ databases">
        <authorList>
            <person name="Mazur A."/>
        </authorList>
    </citation>
    <scope>NUCLEOTIDE SEQUENCE [LARGE SCALE GENOMIC DNA]</scope>
    <source>
        <strain evidence="5 6">3729k</strain>
    </source>
</reference>
<dbReference type="SUPFAM" id="SSF141868">
    <property type="entry name" value="EAL domain-like"/>
    <property type="match status" value="1"/>
</dbReference>
<evidence type="ECO:0000313" key="6">
    <source>
        <dbReference type="Proteomes" id="UP000322165"/>
    </source>
</evidence>
<dbReference type="InterPro" id="IPR050706">
    <property type="entry name" value="Cyclic-di-GMP_PDE-like"/>
</dbReference>
<dbReference type="GO" id="GO:0016020">
    <property type="term" value="C:membrane"/>
    <property type="evidence" value="ECO:0007669"/>
    <property type="project" value="InterPro"/>
</dbReference>
<keyword evidence="1" id="KW-0472">Membrane</keyword>
<accession>A0A5B2ZGQ3</accession>
<organism evidence="5 6">
    <name type="scientific">Arenimonas fontis</name>
    <dbReference type="NCBI Taxonomy" id="2608255"/>
    <lineage>
        <taxon>Bacteria</taxon>
        <taxon>Pseudomonadati</taxon>
        <taxon>Pseudomonadota</taxon>
        <taxon>Gammaproteobacteria</taxon>
        <taxon>Lysobacterales</taxon>
        <taxon>Lysobacteraceae</taxon>
        <taxon>Arenimonas</taxon>
    </lineage>
</organism>
<dbReference type="Pfam" id="PF00990">
    <property type="entry name" value="GGDEF"/>
    <property type="match status" value="1"/>
</dbReference>
<dbReference type="InterPro" id="IPR003660">
    <property type="entry name" value="HAMP_dom"/>
</dbReference>
<dbReference type="Pfam" id="PF00563">
    <property type="entry name" value="EAL"/>
    <property type="match status" value="1"/>
</dbReference>
<dbReference type="GO" id="GO:0007165">
    <property type="term" value="P:signal transduction"/>
    <property type="evidence" value="ECO:0007669"/>
    <property type="project" value="InterPro"/>
</dbReference>
<dbReference type="PROSITE" id="PS50885">
    <property type="entry name" value="HAMP"/>
    <property type="match status" value="1"/>
</dbReference>
<dbReference type="SUPFAM" id="SSF158472">
    <property type="entry name" value="HAMP domain-like"/>
    <property type="match status" value="1"/>
</dbReference>
<reference evidence="5 6" key="1">
    <citation type="submission" date="2019-09" db="EMBL/GenBank/DDBJ databases">
        <title>Arenimonas chukotkensis sp. nov., a bacterium isolated from Chukotka hot spring, Arctic region, Russia.</title>
        <authorList>
            <person name="Zayulina K.S."/>
            <person name="Prokofeva M.I."/>
            <person name="Elcheninov A.G."/>
            <person name="Novikov A."/>
            <person name="Kochetkova T.V."/>
            <person name="Kublanov I.V."/>
        </authorList>
    </citation>
    <scope>NUCLEOTIDE SEQUENCE [LARGE SCALE GENOMIC DNA]</scope>
    <source>
        <strain evidence="5 6">3729k</strain>
    </source>
</reference>
<feature type="transmembrane region" description="Helical" evidence="1">
    <location>
        <begin position="276"/>
        <end position="295"/>
    </location>
</feature>
<dbReference type="RefSeq" id="WP_149859423.1">
    <property type="nucleotide sequence ID" value="NZ_VUOD01000001.1"/>
</dbReference>
<dbReference type="Proteomes" id="UP000322165">
    <property type="component" value="Unassembled WGS sequence"/>
</dbReference>
<dbReference type="Gene3D" id="3.20.20.450">
    <property type="entry name" value="EAL domain"/>
    <property type="match status" value="1"/>
</dbReference>
<dbReference type="SMART" id="SM00052">
    <property type="entry name" value="EAL"/>
    <property type="match status" value="1"/>
</dbReference>
<dbReference type="Pfam" id="PF14827">
    <property type="entry name" value="dCache_3"/>
    <property type="match status" value="1"/>
</dbReference>
<dbReference type="GO" id="GO:0071111">
    <property type="term" value="F:cyclic-guanylate-specific phosphodiesterase activity"/>
    <property type="evidence" value="ECO:0007669"/>
    <property type="project" value="InterPro"/>
</dbReference>
<dbReference type="InterPro" id="IPR043128">
    <property type="entry name" value="Rev_trsase/Diguanyl_cyclase"/>
</dbReference>